<dbReference type="InterPro" id="IPR023393">
    <property type="entry name" value="START-like_dom_sf"/>
</dbReference>
<dbReference type="Pfam" id="PF03364">
    <property type="entry name" value="Polyketide_cyc"/>
    <property type="match status" value="1"/>
</dbReference>
<dbReference type="InterPro" id="IPR005031">
    <property type="entry name" value="COQ10_START"/>
</dbReference>
<protein>
    <recommendedName>
        <fullName evidence="1">Coenzyme Q-binding protein COQ10 START domain-containing protein</fullName>
    </recommendedName>
</protein>
<dbReference type="OrthoDB" id="3580at2759"/>
<feature type="domain" description="Coenzyme Q-binding protein COQ10 START" evidence="1">
    <location>
        <begin position="52"/>
        <end position="164"/>
    </location>
</feature>
<dbReference type="PANTHER" id="PTHR33824">
    <property type="entry name" value="POLYKETIDE CYCLASE/DEHYDRASE AND LIPID TRANSPORT SUPERFAMILY PROTEIN"/>
    <property type="match status" value="1"/>
</dbReference>
<dbReference type="PANTHER" id="PTHR33824:SF7">
    <property type="entry name" value="POLYKETIDE CYCLASE_DEHYDRASE AND LIPID TRANSPORT SUPERFAMILY PROTEIN"/>
    <property type="match status" value="1"/>
</dbReference>
<dbReference type="EMBL" id="NBIV01000054">
    <property type="protein sequence ID" value="PXF45761.1"/>
    <property type="molecule type" value="Genomic_DNA"/>
</dbReference>
<accession>A0A2V3IUH1</accession>
<dbReference type="Gene3D" id="3.30.530.20">
    <property type="match status" value="1"/>
</dbReference>
<sequence length="201" mass="22771">MHPTRNAAFAFSSPFLPKATPFSSAHVTSTRAAPKFSAPTMQMVRVSVPLKIEAPNQYCYSLFADLSNMPEWSSTLEAVERDAQDPLFSDWKFSWNGIRLKWRAKDVLNDEQNHDDAPEVCWKSVSGLVHTGVVQFHPLEQDKSTTMILTVHYDIDNLLATIMQSSLVSNFVQSAIENDLSKFRSYALRKYRRAKISSNPL</sequence>
<organism evidence="2 3">
    <name type="scientific">Gracilariopsis chorda</name>
    <dbReference type="NCBI Taxonomy" id="448386"/>
    <lineage>
        <taxon>Eukaryota</taxon>
        <taxon>Rhodophyta</taxon>
        <taxon>Florideophyceae</taxon>
        <taxon>Rhodymeniophycidae</taxon>
        <taxon>Gracilariales</taxon>
        <taxon>Gracilariaceae</taxon>
        <taxon>Gracilariopsis</taxon>
    </lineage>
</organism>
<dbReference type="AlphaFoldDB" id="A0A2V3IUH1"/>
<name>A0A2V3IUH1_9FLOR</name>
<evidence type="ECO:0000259" key="1">
    <source>
        <dbReference type="Pfam" id="PF03364"/>
    </source>
</evidence>
<gene>
    <name evidence="2" type="ORF">BWQ96_04529</name>
</gene>
<reference evidence="2 3" key="1">
    <citation type="journal article" date="2018" name="Mol. Biol. Evol.">
        <title>Analysis of the draft genome of the red seaweed Gracilariopsis chorda provides insights into genome size evolution in Rhodophyta.</title>
        <authorList>
            <person name="Lee J."/>
            <person name="Yang E.C."/>
            <person name="Graf L."/>
            <person name="Yang J.H."/>
            <person name="Qiu H."/>
            <person name="Zel Zion U."/>
            <person name="Chan C.X."/>
            <person name="Stephens T.G."/>
            <person name="Weber A.P.M."/>
            <person name="Boo G.H."/>
            <person name="Boo S.M."/>
            <person name="Kim K.M."/>
            <person name="Shin Y."/>
            <person name="Jung M."/>
            <person name="Lee S.J."/>
            <person name="Yim H.S."/>
            <person name="Lee J.H."/>
            <person name="Bhattacharya D."/>
            <person name="Yoon H.S."/>
        </authorList>
    </citation>
    <scope>NUCLEOTIDE SEQUENCE [LARGE SCALE GENOMIC DNA]</scope>
    <source>
        <strain evidence="2 3">SKKU-2015</strain>
        <tissue evidence="2">Whole body</tissue>
    </source>
</reference>
<evidence type="ECO:0000313" key="3">
    <source>
        <dbReference type="Proteomes" id="UP000247409"/>
    </source>
</evidence>
<keyword evidence="3" id="KW-1185">Reference proteome</keyword>
<comment type="caution">
    <text evidence="2">The sequence shown here is derived from an EMBL/GenBank/DDBJ whole genome shotgun (WGS) entry which is preliminary data.</text>
</comment>
<proteinExistence type="predicted"/>
<dbReference type="Proteomes" id="UP000247409">
    <property type="component" value="Unassembled WGS sequence"/>
</dbReference>
<dbReference type="InterPro" id="IPR047137">
    <property type="entry name" value="ORF3"/>
</dbReference>
<evidence type="ECO:0000313" key="2">
    <source>
        <dbReference type="EMBL" id="PXF45761.1"/>
    </source>
</evidence>
<dbReference type="SUPFAM" id="SSF55961">
    <property type="entry name" value="Bet v1-like"/>
    <property type="match status" value="1"/>
</dbReference>
<dbReference type="STRING" id="448386.A0A2V3IUH1"/>